<organism evidence="1 2">
    <name type="scientific">Leucogyrophana mollusca</name>
    <dbReference type="NCBI Taxonomy" id="85980"/>
    <lineage>
        <taxon>Eukaryota</taxon>
        <taxon>Fungi</taxon>
        <taxon>Dikarya</taxon>
        <taxon>Basidiomycota</taxon>
        <taxon>Agaricomycotina</taxon>
        <taxon>Agaricomycetes</taxon>
        <taxon>Agaricomycetidae</taxon>
        <taxon>Boletales</taxon>
        <taxon>Boletales incertae sedis</taxon>
        <taxon>Leucogyrophana</taxon>
    </lineage>
</organism>
<proteinExistence type="predicted"/>
<evidence type="ECO:0000313" key="2">
    <source>
        <dbReference type="Proteomes" id="UP000790709"/>
    </source>
</evidence>
<reference evidence="1" key="1">
    <citation type="journal article" date="2021" name="New Phytol.">
        <title>Evolutionary innovations through gain and loss of genes in the ectomycorrhizal Boletales.</title>
        <authorList>
            <person name="Wu G."/>
            <person name="Miyauchi S."/>
            <person name="Morin E."/>
            <person name="Kuo A."/>
            <person name="Drula E."/>
            <person name="Varga T."/>
            <person name="Kohler A."/>
            <person name="Feng B."/>
            <person name="Cao Y."/>
            <person name="Lipzen A."/>
            <person name="Daum C."/>
            <person name="Hundley H."/>
            <person name="Pangilinan J."/>
            <person name="Johnson J."/>
            <person name="Barry K."/>
            <person name="LaButti K."/>
            <person name="Ng V."/>
            <person name="Ahrendt S."/>
            <person name="Min B."/>
            <person name="Choi I.G."/>
            <person name="Park H."/>
            <person name="Plett J.M."/>
            <person name="Magnuson J."/>
            <person name="Spatafora J.W."/>
            <person name="Nagy L.G."/>
            <person name="Henrissat B."/>
            <person name="Grigoriev I.V."/>
            <person name="Yang Z.L."/>
            <person name="Xu J."/>
            <person name="Martin F.M."/>
        </authorList>
    </citation>
    <scope>NUCLEOTIDE SEQUENCE</scope>
    <source>
        <strain evidence="1">KUC20120723A-06</strain>
    </source>
</reference>
<protein>
    <submittedName>
        <fullName evidence="1">Acid phosphatase</fullName>
    </submittedName>
</protein>
<name>A0ACB8BDP4_9AGAM</name>
<keyword evidence="2" id="KW-1185">Reference proteome</keyword>
<comment type="caution">
    <text evidence="1">The sequence shown here is derived from an EMBL/GenBank/DDBJ whole genome shotgun (WGS) entry which is preliminary data.</text>
</comment>
<dbReference type="EMBL" id="MU266447">
    <property type="protein sequence ID" value="KAH7923634.1"/>
    <property type="molecule type" value="Genomic_DNA"/>
</dbReference>
<accession>A0ACB8BDP4</accession>
<dbReference type="Proteomes" id="UP000790709">
    <property type="component" value="Unassembled WGS sequence"/>
</dbReference>
<gene>
    <name evidence="1" type="ORF">BV22DRAFT_1015053</name>
</gene>
<evidence type="ECO:0000313" key="1">
    <source>
        <dbReference type="EMBL" id="KAH7923634.1"/>
    </source>
</evidence>
<sequence>MFSKAKQYIPLVVVDTGAGFVDTSVYGPEQLSQAPGRGGRYRVCTWTSLALILFVGLLGHEYRSSRCSSQSRSDVPTAPSLGLPQKLQQAWAAYSPYFPAEEYKAPPNQCDIVQIQRHGARYPTDNASADIKKTLKKLKKATAYKDKSVKFLHKYKWGLGENDLVPFGAAQSFDAGQLHYTRYKHLIDEDNLPFLRASGADRVVMSALNWTAGFTAASNHVYSPLLSVILSETSNDTLDNAMCPACERSAVESDEWRSTFTPSILHRLKKAVPGAKLKAGDITNLMSACAFDTVAHEKASPFCSMFTLEEFRSYEYDEDIKKYYYTGYGNAFGRVQGVGYVNELLARLTGMPVEDHTQTNSTLDSSPDTFPLNRTFYADFSHDNTMIAIYGALGLFPQSEAPSVSKPDPHRTWIMSRLVPFSSRMITEKLQCRFVGETKEFVRILVNDAVQPLEFCGAGADGLCELDAFVASQTYARSGGAGDWEKCND</sequence>